<evidence type="ECO:0000313" key="2">
    <source>
        <dbReference type="EMBL" id="CCM07273.1"/>
    </source>
</evidence>
<organism evidence="2">
    <name type="scientific">Musa balbisiana</name>
    <name type="common">Banana</name>
    <dbReference type="NCBI Taxonomy" id="52838"/>
    <lineage>
        <taxon>Eukaryota</taxon>
        <taxon>Viridiplantae</taxon>
        <taxon>Streptophyta</taxon>
        <taxon>Embryophyta</taxon>
        <taxon>Tracheophyta</taxon>
        <taxon>Spermatophyta</taxon>
        <taxon>Magnoliopsida</taxon>
        <taxon>Liliopsida</taxon>
        <taxon>Zingiberales</taxon>
        <taxon>Musaceae</taxon>
        <taxon>Musa</taxon>
    </lineage>
</organism>
<dbReference type="AlphaFoldDB" id="L8BSL6"/>
<feature type="region of interest" description="Disordered" evidence="1">
    <location>
        <begin position="1"/>
        <end position="23"/>
    </location>
</feature>
<name>L8BSL6_MUSBA</name>
<reference evidence="2" key="1">
    <citation type="submission" date="2012-08" db="EMBL/GenBank/DDBJ databases">
        <authorList>
            <person name="BAURENS F."/>
        </authorList>
    </citation>
    <scope>NUCLEOTIDE SEQUENCE</scope>
</reference>
<proteinExistence type="predicted"/>
<gene>
    <name evidence="2" type="ORF">BN340_88</name>
</gene>
<dbReference type="EMBL" id="HE983625">
    <property type="protein sequence ID" value="CCM07273.1"/>
    <property type="molecule type" value="Genomic_DNA"/>
</dbReference>
<reference evidence="2" key="2">
    <citation type="submission" date="2013-01" db="EMBL/GenBank/DDBJ databases">
        <title>Three infectious Banana streak virus species laying in wait in the banana genome of a wild diploid Musa balbisiana.</title>
        <authorList>
            <person name="Iskra-Caruana M.L."/>
            <person name="Bocs S."/>
            <person name="Droc G."/>
            <person name="Baurens F.C."/>
            <person name="Chabannes M."/>
        </authorList>
    </citation>
    <scope>NUCLEOTIDE SEQUENCE</scope>
</reference>
<evidence type="ECO:0000256" key="1">
    <source>
        <dbReference type="SAM" id="MobiDB-lite"/>
    </source>
</evidence>
<accession>L8BSL6</accession>
<protein>
    <submittedName>
        <fullName evidence="2">Uncharacterized protein</fullName>
    </submittedName>
</protein>
<feature type="region of interest" description="Disordered" evidence="1">
    <location>
        <begin position="43"/>
        <end position="78"/>
    </location>
</feature>
<sequence length="78" mass="8515">MVGMEAMHTREQEDYVSISRPQPSGMRQEVRMLWMEAIVARSSEHVHRRPNSITGSGGGFQDLNKSGQGATLAAGKTA</sequence>